<name>A0A4U6TJI1_SETVI</name>
<dbReference type="EMBL" id="CM016559">
    <property type="protein sequence ID" value="TKW01105.1"/>
    <property type="molecule type" value="Genomic_DNA"/>
</dbReference>
<reference evidence="1" key="1">
    <citation type="submission" date="2019-03" db="EMBL/GenBank/DDBJ databases">
        <title>WGS assembly of Setaria viridis.</title>
        <authorList>
            <person name="Huang P."/>
            <person name="Jenkins J."/>
            <person name="Grimwood J."/>
            <person name="Barry K."/>
            <person name="Healey A."/>
            <person name="Mamidi S."/>
            <person name="Sreedasyam A."/>
            <person name="Shu S."/>
            <person name="Feldman M."/>
            <person name="Wu J."/>
            <person name="Yu Y."/>
            <person name="Chen C."/>
            <person name="Johnson J."/>
            <person name="Rokhsar D."/>
            <person name="Baxter I."/>
            <person name="Schmutz J."/>
            <person name="Brutnell T."/>
            <person name="Kellogg E."/>
        </authorList>
    </citation>
    <scope>NUCLEOTIDE SEQUENCE [LARGE SCALE GENOMIC DNA]</scope>
</reference>
<keyword evidence="2" id="KW-1185">Reference proteome</keyword>
<protein>
    <submittedName>
        <fullName evidence="1">Uncharacterized protein</fullName>
    </submittedName>
</protein>
<proteinExistence type="predicted"/>
<dbReference type="AlphaFoldDB" id="A0A4U6TJI1"/>
<accession>A0A4U6TJI1</accession>
<dbReference type="Gramene" id="TKW01105">
    <property type="protein sequence ID" value="TKW01105"/>
    <property type="gene ID" value="SEVIR_8G156300v2"/>
</dbReference>
<dbReference type="Proteomes" id="UP000298652">
    <property type="component" value="Chromosome 8"/>
</dbReference>
<gene>
    <name evidence="1" type="ORF">SEVIR_8G156300v2</name>
</gene>
<evidence type="ECO:0000313" key="1">
    <source>
        <dbReference type="EMBL" id="TKW01105.1"/>
    </source>
</evidence>
<sequence>MKSKSSQVPLRWAVSLHQPKCALHYLLPVSAAFLPMDRSSSNSFVIYLVPMGCFPSVR</sequence>
<evidence type="ECO:0000313" key="2">
    <source>
        <dbReference type="Proteomes" id="UP000298652"/>
    </source>
</evidence>
<organism evidence="1 2">
    <name type="scientific">Setaria viridis</name>
    <name type="common">Green bristlegrass</name>
    <name type="synonym">Setaria italica subsp. viridis</name>
    <dbReference type="NCBI Taxonomy" id="4556"/>
    <lineage>
        <taxon>Eukaryota</taxon>
        <taxon>Viridiplantae</taxon>
        <taxon>Streptophyta</taxon>
        <taxon>Embryophyta</taxon>
        <taxon>Tracheophyta</taxon>
        <taxon>Spermatophyta</taxon>
        <taxon>Magnoliopsida</taxon>
        <taxon>Liliopsida</taxon>
        <taxon>Poales</taxon>
        <taxon>Poaceae</taxon>
        <taxon>PACMAD clade</taxon>
        <taxon>Panicoideae</taxon>
        <taxon>Panicodae</taxon>
        <taxon>Paniceae</taxon>
        <taxon>Cenchrinae</taxon>
        <taxon>Setaria</taxon>
    </lineage>
</organism>